<protein>
    <submittedName>
        <fullName evidence="1">Tail protein X</fullName>
    </submittedName>
</protein>
<reference evidence="1" key="1">
    <citation type="submission" date="2016-04" db="EMBL/GenBank/DDBJ databases">
        <authorList>
            <person name="Evans L.H."/>
            <person name="Alamgir A."/>
            <person name="Owens N."/>
            <person name="Weber N.D."/>
            <person name="Virtaneva K."/>
            <person name="Barbian K."/>
            <person name="Babar A."/>
            <person name="Rosenke K."/>
        </authorList>
    </citation>
    <scope>NUCLEOTIDE SEQUENCE</scope>
    <source>
        <strain evidence="1">86</strain>
    </source>
</reference>
<dbReference type="Pfam" id="PF05489">
    <property type="entry name" value="Phage_tail_X"/>
    <property type="match status" value="1"/>
</dbReference>
<organism evidence="1">
    <name type="scientific">uncultured Alphaproteobacteria bacterium</name>
    <dbReference type="NCBI Taxonomy" id="91750"/>
    <lineage>
        <taxon>Bacteria</taxon>
        <taxon>Pseudomonadati</taxon>
        <taxon>Pseudomonadota</taxon>
        <taxon>Alphaproteobacteria</taxon>
        <taxon>environmental samples</taxon>
    </lineage>
</organism>
<dbReference type="EMBL" id="FLUO01000001">
    <property type="protein sequence ID" value="SBW09086.1"/>
    <property type="molecule type" value="Genomic_DNA"/>
</dbReference>
<dbReference type="InterPro" id="IPR008861">
    <property type="entry name" value="GpX-like"/>
</dbReference>
<sequence length="66" mass="7248">MRYVTREGDRVDAICWKHYGRENAAEAVFKANPRLAAHGAILPAGITIDLPDLETPTTAAAVKLWD</sequence>
<dbReference type="AlphaFoldDB" id="A0A212KBN7"/>
<evidence type="ECO:0000313" key="1">
    <source>
        <dbReference type="EMBL" id="SBW09086.1"/>
    </source>
</evidence>
<gene>
    <name evidence="1" type="primary">X</name>
    <name evidence="1" type="ORF">KL86APRO_12512</name>
</gene>
<proteinExistence type="predicted"/>
<name>A0A212KBN7_9PROT</name>
<accession>A0A212KBN7</accession>